<evidence type="ECO:0000256" key="5">
    <source>
        <dbReference type="ARBA" id="ARBA00022692"/>
    </source>
</evidence>
<keyword evidence="3" id="KW-0813">Transport</keyword>
<evidence type="ECO:0000313" key="9">
    <source>
        <dbReference type="EMBL" id="SHI72282.1"/>
    </source>
</evidence>
<feature type="transmembrane region" description="Helical" evidence="8">
    <location>
        <begin position="7"/>
        <end position="29"/>
    </location>
</feature>
<dbReference type="PANTHER" id="PTHR34975">
    <property type="entry name" value="SPORE GERMINATION PROTEIN A2"/>
    <property type="match status" value="1"/>
</dbReference>
<feature type="transmembrane region" description="Helical" evidence="8">
    <location>
        <begin position="83"/>
        <end position="101"/>
    </location>
</feature>
<evidence type="ECO:0000256" key="4">
    <source>
        <dbReference type="ARBA" id="ARBA00022544"/>
    </source>
</evidence>
<dbReference type="AlphaFoldDB" id="A0A1M6DGG9"/>
<dbReference type="RefSeq" id="WP_190014079.1">
    <property type="nucleotide sequence ID" value="NZ_FQZV01000006.1"/>
</dbReference>
<feature type="transmembrane region" description="Helical" evidence="8">
    <location>
        <begin position="145"/>
        <end position="165"/>
    </location>
</feature>
<accession>A0A1M6DGG9</accession>
<evidence type="ECO:0000256" key="2">
    <source>
        <dbReference type="ARBA" id="ARBA00007998"/>
    </source>
</evidence>
<organism evidence="9 10">
    <name type="scientific">Geosporobacter subterraneus DSM 17957</name>
    <dbReference type="NCBI Taxonomy" id="1121919"/>
    <lineage>
        <taxon>Bacteria</taxon>
        <taxon>Bacillati</taxon>
        <taxon>Bacillota</taxon>
        <taxon>Clostridia</taxon>
        <taxon>Peptostreptococcales</taxon>
        <taxon>Thermotaleaceae</taxon>
        <taxon>Geosporobacter</taxon>
    </lineage>
</organism>
<keyword evidence="6 8" id="KW-1133">Transmembrane helix</keyword>
<feature type="transmembrane region" description="Helical" evidence="8">
    <location>
        <begin position="185"/>
        <end position="207"/>
    </location>
</feature>
<sequence length="368" mass="40799">MNRNNDVILSSQLAAILAITVVGVGILTLPKDVTEKAGPDGWILVLAGSFLALLAGLVMYMVVKKFPGKTFVQLSSTILGKPLGLLLSAVFFVYLTILTAYEVRAFGEITKQYLLFNTPLEVLIVTMLLGTAYTARSGIEPIARLSEILFPIVTLTAILIVLPIIPEVDLTHFLPVFRTPVSQLIKGVPTVFFSFIGIELILVFAGFVDRPQNIHQTVYLSVGLITFFYISIVVITVARFGLTETTHIIWPVLEIFKTVQFPGTFIENIEVFIMFIWIISIYMTTAVVYYGASLLLSEVIGSKEYNYFVLPLLPIVYFIALVPDNVAQLGDWMGQYANYGGTFFMAVVPLLMLFLSQLRKNKEAKKSG</sequence>
<dbReference type="GO" id="GO:0016020">
    <property type="term" value="C:membrane"/>
    <property type="evidence" value="ECO:0007669"/>
    <property type="project" value="UniProtKB-SubCell"/>
</dbReference>
<feature type="transmembrane region" description="Helical" evidence="8">
    <location>
        <begin position="219"/>
        <end position="242"/>
    </location>
</feature>
<evidence type="ECO:0000313" key="10">
    <source>
        <dbReference type="Proteomes" id="UP000184536"/>
    </source>
</evidence>
<feature type="transmembrane region" description="Helical" evidence="8">
    <location>
        <begin position="113"/>
        <end position="133"/>
    </location>
</feature>
<proteinExistence type="inferred from homology"/>
<dbReference type="Proteomes" id="UP000184536">
    <property type="component" value="Unassembled WGS sequence"/>
</dbReference>
<gene>
    <name evidence="9" type="ORF">SAMN02745975_00444</name>
</gene>
<evidence type="ECO:0000256" key="6">
    <source>
        <dbReference type="ARBA" id="ARBA00022989"/>
    </source>
</evidence>
<feature type="transmembrane region" description="Helical" evidence="8">
    <location>
        <begin position="41"/>
        <end position="63"/>
    </location>
</feature>
<evidence type="ECO:0000256" key="7">
    <source>
        <dbReference type="ARBA" id="ARBA00023136"/>
    </source>
</evidence>
<dbReference type="NCBIfam" id="TIGR00912">
    <property type="entry name" value="2A0309"/>
    <property type="match status" value="1"/>
</dbReference>
<keyword evidence="7 8" id="KW-0472">Membrane</keyword>
<evidence type="ECO:0000256" key="8">
    <source>
        <dbReference type="SAM" id="Phobius"/>
    </source>
</evidence>
<evidence type="ECO:0000256" key="3">
    <source>
        <dbReference type="ARBA" id="ARBA00022448"/>
    </source>
</evidence>
<dbReference type="GO" id="GO:0009847">
    <property type="term" value="P:spore germination"/>
    <property type="evidence" value="ECO:0007669"/>
    <property type="project" value="InterPro"/>
</dbReference>
<name>A0A1M6DGG9_9FIRM</name>
<comment type="similarity">
    <text evidence="2">Belongs to the amino acid-polyamine-organocation (APC) superfamily. Spore germination protein (SGP) (TC 2.A.3.9) family.</text>
</comment>
<dbReference type="InterPro" id="IPR004761">
    <property type="entry name" value="Spore_GerAB"/>
</dbReference>
<feature type="transmembrane region" description="Helical" evidence="8">
    <location>
        <begin position="335"/>
        <end position="355"/>
    </location>
</feature>
<dbReference type="Pfam" id="PF03845">
    <property type="entry name" value="Spore_permease"/>
    <property type="match status" value="1"/>
</dbReference>
<comment type="subcellular location">
    <subcellularLocation>
        <location evidence="1">Membrane</location>
        <topology evidence="1">Multi-pass membrane protein</topology>
    </subcellularLocation>
</comment>
<feature type="transmembrane region" description="Helical" evidence="8">
    <location>
        <begin position="304"/>
        <end position="323"/>
    </location>
</feature>
<dbReference type="PANTHER" id="PTHR34975:SF2">
    <property type="entry name" value="SPORE GERMINATION PROTEIN A2"/>
    <property type="match status" value="1"/>
</dbReference>
<keyword evidence="4" id="KW-0309">Germination</keyword>
<protein>
    <submittedName>
        <fullName evidence="9">Spore germination protein</fullName>
    </submittedName>
</protein>
<feature type="transmembrane region" description="Helical" evidence="8">
    <location>
        <begin position="271"/>
        <end position="292"/>
    </location>
</feature>
<keyword evidence="10" id="KW-1185">Reference proteome</keyword>
<keyword evidence="5 8" id="KW-0812">Transmembrane</keyword>
<dbReference type="STRING" id="1121919.SAMN02745975_00444"/>
<dbReference type="Gene3D" id="1.20.1740.10">
    <property type="entry name" value="Amino acid/polyamine transporter I"/>
    <property type="match status" value="1"/>
</dbReference>
<reference evidence="10" key="1">
    <citation type="submission" date="2016-11" db="EMBL/GenBank/DDBJ databases">
        <authorList>
            <person name="Varghese N."/>
            <person name="Submissions S."/>
        </authorList>
    </citation>
    <scope>NUCLEOTIDE SEQUENCE [LARGE SCALE GENOMIC DNA]</scope>
    <source>
        <strain evidence="10">DSM 17957</strain>
    </source>
</reference>
<evidence type="ECO:0000256" key="1">
    <source>
        <dbReference type="ARBA" id="ARBA00004141"/>
    </source>
</evidence>
<dbReference type="EMBL" id="FQZV01000006">
    <property type="protein sequence ID" value="SHI72282.1"/>
    <property type="molecule type" value="Genomic_DNA"/>
</dbReference>